<dbReference type="NCBIfam" id="TIGR00014">
    <property type="entry name" value="arsC"/>
    <property type="match status" value="1"/>
</dbReference>
<evidence type="ECO:0000313" key="6">
    <source>
        <dbReference type="Proteomes" id="UP001139293"/>
    </source>
</evidence>
<keyword evidence="2 4" id="KW-0560">Oxidoreductase</keyword>
<dbReference type="AlphaFoldDB" id="A0A9X1ZDM3"/>
<dbReference type="InterPro" id="IPR006660">
    <property type="entry name" value="Arsenate_reductase-like"/>
</dbReference>
<reference evidence="5" key="1">
    <citation type="submission" date="2022-01" db="EMBL/GenBank/DDBJ databases">
        <title>Whole genome-based taxonomy of the Shewanellaceae.</title>
        <authorList>
            <person name="Martin-Rodriguez A.J."/>
        </authorList>
    </citation>
    <scope>NUCLEOTIDE SEQUENCE</scope>
    <source>
        <strain evidence="5">KCTC 23973</strain>
    </source>
</reference>
<comment type="caution">
    <text evidence="5">The sequence shown here is derived from an EMBL/GenBank/DDBJ whole genome shotgun (WGS) entry which is preliminary data.</text>
</comment>
<protein>
    <recommendedName>
        <fullName evidence="4">Arsenate reductase</fullName>
        <ecNumber evidence="4">1.20.4.1</ecNumber>
    </recommendedName>
</protein>
<dbReference type="PANTHER" id="PTHR30041">
    <property type="entry name" value="ARSENATE REDUCTASE"/>
    <property type="match status" value="1"/>
</dbReference>
<dbReference type="EMBL" id="JAKILB010000001">
    <property type="protein sequence ID" value="MCL1137425.1"/>
    <property type="molecule type" value="Genomic_DNA"/>
</dbReference>
<dbReference type="PROSITE" id="PS51353">
    <property type="entry name" value="ARSC"/>
    <property type="match status" value="1"/>
</dbReference>
<dbReference type="CDD" id="cd03034">
    <property type="entry name" value="ArsC_ArsC"/>
    <property type="match status" value="1"/>
</dbReference>
<organism evidence="5 6">
    <name type="scientific">Shewanella pneumatophori</name>
    <dbReference type="NCBI Taxonomy" id="314092"/>
    <lineage>
        <taxon>Bacteria</taxon>
        <taxon>Pseudomonadati</taxon>
        <taxon>Pseudomonadota</taxon>
        <taxon>Gammaproteobacteria</taxon>
        <taxon>Alteromonadales</taxon>
        <taxon>Shewanellaceae</taxon>
        <taxon>Shewanella</taxon>
    </lineage>
</organism>
<name>A0A9X1ZDM3_9GAMM</name>
<accession>A0A9X1ZDM3</accession>
<dbReference type="EC" id="1.20.4.1" evidence="4"/>
<dbReference type="RefSeq" id="WP_248948447.1">
    <property type="nucleotide sequence ID" value="NZ_JAKILB010000001.1"/>
</dbReference>
<dbReference type="PANTHER" id="PTHR30041:SF4">
    <property type="entry name" value="ARSENATE REDUCTASE"/>
    <property type="match status" value="1"/>
</dbReference>
<keyword evidence="6" id="KW-1185">Reference proteome</keyword>
<evidence type="ECO:0000256" key="1">
    <source>
        <dbReference type="ARBA" id="ARBA00007198"/>
    </source>
</evidence>
<dbReference type="InterPro" id="IPR006659">
    <property type="entry name" value="Arsenate_reductase"/>
</dbReference>
<dbReference type="Gene3D" id="3.40.30.10">
    <property type="entry name" value="Glutaredoxin"/>
    <property type="match status" value="1"/>
</dbReference>
<dbReference type="SUPFAM" id="SSF52833">
    <property type="entry name" value="Thioredoxin-like"/>
    <property type="match status" value="1"/>
</dbReference>
<evidence type="ECO:0000256" key="2">
    <source>
        <dbReference type="ARBA" id="ARBA00023002"/>
    </source>
</evidence>
<comment type="catalytic activity">
    <reaction evidence="4">
        <text>[glutaredoxin]-dithiol + arsenate + glutathione + H(+) = glutathionyl-S-S-[glutaredoxin] + arsenite + H2O</text>
        <dbReference type="Rhea" id="RHEA:22016"/>
        <dbReference type="Rhea" id="RHEA-COMP:10729"/>
        <dbReference type="Rhea" id="RHEA-COMP:17668"/>
        <dbReference type="ChEBI" id="CHEBI:15377"/>
        <dbReference type="ChEBI" id="CHEBI:15378"/>
        <dbReference type="ChEBI" id="CHEBI:29242"/>
        <dbReference type="ChEBI" id="CHEBI:29950"/>
        <dbReference type="ChEBI" id="CHEBI:48597"/>
        <dbReference type="ChEBI" id="CHEBI:57925"/>
        <dbReference type="ChEBI" id="CHEBI:146199"/>
        <dbReference type="EC" id="1.20.4.1"/>
    </reaction>
</comment>
<comment type="similarity">
    <text evidence="1 3 4">Belongs to the ArsC family.</text>
</comment>
<dbReference type="GO" id="GO:0008794">
    <property type="term" value="F:arsenate reductase (glutaredoxin) activity"/>
    <property type="evidence" value="ECO:0007669"/>
    <property type="project" value="UniProtKB-UniRule"/>
</dbReference>
<evidence type="ECO:0000256" key="3">
    <source>
        <dbReference type="PROSITE-ProRule" id="PRU01282"/>
    </source>
</evidence>
<proteinExistence type="inferred from homology"/>
<gene>
    <name evidence="5" type="primary">arsC</name>
    <name evidence="5" type="ORF">L2740_02460</name>
</gene>
<dbReference type="Proteomes" id="UP001139293">
    <property type="component" value="Unassembled WGS sequence"/>
</dbReference>
<evidence type="ECO:0000256" key="4">
    <source>
        <dbReference type="RuleBase" id="RU362029"/>
    </source>
</evidence>
<dbReference type="InterPro" id="IPR036249">
    <property type="entry name" value="Thioredoxin-like_sf"/>
</dbReference>
<evidence type="ECO:0000313" key="5">
    <source>
        <dbReference type="EMBL" id="MCL1137425.1"/>
    </source>
</evidence>
<dbReference type="Pfam" id="PF03960">
    <property type="entry name" value="ArsC"/>
    <property type="match status" value="1"/>
</dbReference>
<sequence>MTNVKIYHNSRCSKSRQTLALLEEHNCNIEIVEYLKTPVSAVELEEILTKLNVAPREMMRVKEAEYKEQGLNNDTLSTADLIQAMIATPKLIERPIVLANNKAVIGRPPENVLTII</sequence>